<dbReference type="InterPro" id="IPR043502">
    <property type="entry name" value="DNA/RNA_pol_sf"/>
</dbReference>
<dbReference type="RefSeq" id="WP_117813574.1">
    <property type="nucleotide sequence ID" value="NZ_JAAITQ010000009.1"/>
</dbReference>
<name>A0ABX2GCR6_9FIRM</name>
<dbReference type="GO" id="GO:0003964">
    <property type="term" value="F:RNA-directed DNA polymerase activity"/>
    <property type="evidence" value="ECO:0007669"/>
    <property type="project" value="UniProtKB-KW"/>
</dbReference>
<keyword evidence="2" id="KW-0808">Transferase</keyword>
<dbReference type="PROSITE" id="PS50878">
    <property type="entry name" value="RT_POL"/>
    <property type="match status" value="1"/>
</dbReference>
<dbReference type="Pfam" id="PF08388">
    <property type="entry name" value="GIIM"/>
    <property type="match status" value="1"/>
</dbReference>
<keyword evidence="2" id="KW-0548">Nucleotidyltransferase</keyword>
<keyword evidence="3" id="KW-1185">Reference proteome</keyword>
<dbReference type="EMBL" id="JAAITQ010000009">
    <property type="protein sequence ID" value="NSE16136.1"/>
    <property type="molecule type" value="Genomic_DNA"/>
</dbReference>
<comment type="caution">
    <text evidence="2">The sequence shown here is derived from an EMBL/GenBank/DDBJ whole genome shotgun (WGS) entry which is preliminary data.</text>
</comment>
<accession>A0ABX2GCR6</accession>
<protein>
    <submittedName>
        <fullName evidence="2">RNA-directed DNA polymerase</fullName>
    </submittedName>
</protein>
<reference evidence="2 3" key="1">
    <citation type="journal article" date="2020" name="Cell Host Microbe">
        <title>Functional and Genomic Variation between Human-Derived Isolates of Lachnospiraceae Reveals Inter- and Intra-Species Diversity.</title>
        <authorList>
            <person name="Sorbara M.T."/>
            <person name="Littmann E.R."/>
            <person name="Fontana E."/>
            <person name="Moody T.U."/>
            <person name="Kohout C.E."/>
            <person name="Gjonbalaj M."/>
            <person name="Eaton V."/>
            <person name="Seok R."/>
            <person name="Leiner I.M."/>
            <person name="Pamer E.G."/>
        </authorList>
    </citation>
    <scope>NUCLEOTIDE SEQUENCE [LARGE SCALE GENOMIC DNA]</scope>
    <source>
        <strain evidence="2 3">MSK.14.54</strain>
    </source>
</reference>
<dbReference type="InterPro" id="IPR000477">
    <property type="entry name" value="RT_dom"/>
</dbReference>
<dbReference type="SUPFAM" id="SSF56672">
    <property type="entry name" value="DNA/RNA polymerases"/>
    <property type="match status" value="1"/>
</dbReference>
<dbReference type="Proteomes" id="UP000768180">
    <property type="component" value="Unassembled WGS sequence"/>
</dbReference>
<evidence type="ECO:0000313" key="2">
    <source>
        <dbReference type="EMBL" id="NSE16136.1"/>
    </source>
</evidence>
<dbReference type="InterPro" id="IPR013597">
    <property type="entry name" value="Mat_intron_G2"/>
</dbReference>
<sequence>MVYADDFVVTFQYKSDAEWFYEHLKHRMEYFGLSLEEEKSRLIEFGRYAKARCQKLGKKPETFTFLGFTHYCSQSRNGRFRVKRKTSKKKFAKKCREINLLLARMRTHSLKEIITKLNQILTGYYHYYGITDNSKSITAFRYNIMKSLFYCLNRRSQKKSYNWIRFLNMMNNSYPLVRPRIYVSVYE</sequence>
<evidence type="ECO:0000259" key="1">
    <source>
        <dbReference type="PROSITE" id="PS50878"/>
    </source>
</evidence>
<feature type="domain" description="Reverse transcriptase" evidence="1">
    <location>
        <begin position="1"/>
        <end position="70"/>
    </location>
</feature>
<proteinExistence type="predicted"/>
<organism evidence="2 3">
    <name type="scientific">Fusicatenibacter saccharivorans</name>
    <dbReference type="NCBI Taxonomy" id="1150298"/>
    <lineage>
        <taxon>Bacteria</taxon>
        <taxon>Bacillati</taxon>
        <taxon>Bacillota</taxon>
        <taxon>Clostridia</taxon>
        <taxon>Lachnospirales</taxon>
        <taxon>Lachnospiraceae</taxon>
        <taxon>Fusicatenibacter</taxon>
    </lineage>
</organism>
<gene>
    <name evidence="2" type="ORF">G5B05_06860</name>
</gene>
<keyword evidence="2" id="KW-0695">RNA-directed DNA polymerase</keyword>
<evidence type="ECO:0000313" key="3">
    <source>
        <dbReference type="Proteomes" id="UP000768180"/>
    </source>
</evidence>